<dbReference type="Proteomes" id="UP000838756">
    <property type="component" value="Unassembled WGS sequence"/>
</dbReference>
<dbReference type="AlphaFoldDB" id="A0A8S4RDB9"/>
<accession>A0A8S4RDB9</accession>
<name>A0A8S4RDB9_9NEOP</name>
<gene>
    <name evidence="1" type="primary">jg5881</name>
    <name evidence="1" type="ORF">PAEG_LOCUS12975</name>
</gene>
<sequence>MDWSHDSGTTKQIEYHDLGLVPDHTDIIARLISKALSHDQCLKPDQTKENKKLISKTPLPEIEPGPFPQHKTISLTTDKKKCVLAPTHDWSLLLKYDCRNIHKKSLFS</sequence>
<dbReference type="EMBL" id="CAKXAJ010025123">
    <property type="protein sequence ID" value="CAH2235311.1"/>
    <property type="molecule type" value="Genomic_DNA"/>
</dbReference>
<keyword evidence="2" id="KW-1185">Reference proteome</keyword>
<organism evidence="1 2">
    <name type="scientific">Pararge aegeria aegeria</name>
    <dbReference type="NCBI Taxonomy" id="348720"/>
    <lineage>
        <taxon>Eukaryota</taxon>
        <taxon>Metazoa</taxon>
        <taxon>Ecdysozoa</taxon>
        <taxon>Arthropoda</taxon>
        <taxon>Hexapoda</taxon>
        <taxon>Insecta</taxon>
        <taxon>Pterygota</taxon>
        <taxon>Neoptera</taxon>
        <taxon>Endopterygota</taxon>
        <taxon>Lepidoptera</taxon>
        <taxon>Glossata</taxon>
        <taxon>Ditrysia</taxon>
        <taxon>Papilionoidea</taxon>
        <taxon>Nymphalidae</taxon>
        <taxon>Satyrinae</taxon>
        <taxon>Satyrini</taxon>
        <taxon>Parargina</taxon>
        <taxon>Pararge</taxon>
    </lineage>
</organism>
<evidence type="ECO:0000313" key="2">
    <source>
        <dbReference type="Proteomes" id="UP000838756"/>
    </source>
</evidence>
<protein>
    <submittedName>
        <fullName evidence="1">Jg5881 protein</fullName>
    </submittedName>
</protein>
<comment type="caution">
    <text evidence="1">The sequence shown here is derived from an EMBL/GenBank/DDBJ whole genome shotgun (WGS) entry which is preliminary data.</text>
</comment>
<reference evidence="1" key="1">
    <citation type="submission" date="2022-03" db="EMBL/GenBank/DDBJ databases">
        <authorList>
            <person name="Lindestad O."/>
        </authorList>
    </citation>
    <scope>NUCLEOTIDE SEQUENCE</scope>
</reference>
<evidence type="ECO:0000313" key="1">
    <source>
        <dbReference type="EMBL" id="CAH2235311.1"/>
    </source>
</evidence>
<proteinExistence type="predicted"/>